<evidence type="ECO:0000313" key="2">
    <source>
        <dbReference type="EMBL" id="MER2250691.1"/>
    </source>
</evidence>
<dbReference type="RefSeq" id="WP_350394879.1">
    <property type="nucleotide sequence ID" value="NZ_JBELQE010000072.1"/>
</dbReference>
<keyword evidence="1" id="KW-0255">Endonuclease</keyword>
<keyword evidence="1" id="KW-0540">Nuclease</keyword>
<dbReference type="InterPro" id="IPR003477">
    <property type="entry name" value="PemK-like"/>
</dbReference>
<reference evidence="2 3" key="1">
    <citation type="submission" date="2024-06" db="EMBL/GenBank/DDBJ databases">
        <authorList>
            <person name="Campbell A.G."/>
        </authorList>
    </citation>
    <scope>NUCLEOTIDE SEQUENCE [LARGE SCALE GENOMIC DNA]</scope>
    <source>
        <strain evidence="2 3">EM12</strain>
    </source>
</reference>
<keyword evidence="3" id="KW-1185">Reference proteome</keyword>
<comment type="similarity">
    <text evidence="1">Belongs to the PemK/MazF family.</text>
</comment>
<dbReference type="GO" id="GO:0016787">
    <property type="term" value="F:hydrolase activity"/>
    <property type="evidence" value="ECO:0007669"/>
    <property type="project" value="UniProtKB-KW"/>
</dbReference>
<keyword evidence="1 2" id="KW-0378">Hydrolase</keyword>
<accession>A0ABV1QMX5</accession>
<dbReference type="Proteomes" id="UP001480955">
    <property type="component" value="Unassembled WGS sequence"/>
</dbReference>
<proteinExistence type="inferred from homology"/>
<dbReference type="Pfam" id="PF02452">
    <property type="entry name" value="PemK_toxin"/>
    <property type="match status" value="1"/>
</dbReference>
<comment type="caution">
    <text evidence="2">The sequence shown here is derived from an EMBL/GenBank/DDBJ whole genome shotgun (WGS) entry which is preliminary data.</text>
</comment>
<dbReference type="InterPro" id="IPR011067">
    <property type="entry name" value="Plasmid_toxin/cell-grow_inhib"/>
</dbReference>
<dbReference type="SUPFAM" id="SSF50118">
    <property type="entry name" value="Cell growth inhibitor/plasmid maintenance toxic component"/>
    <property type="match status" value="1"/>
</dbReference>
<dbReference type="Gene3D" id="2.30.30.110">
    <property type="match status" value="1"/>
</dbReference>
<dbReference type="EC" id="3.1.-.-" evidence="1"/>
<gene>
    <name evidence="2" type="ORF">ABS772_12290</name>
</gene>
<dbReference type="EMBL" id="JBELQE010000072">
    <property type="protein sequence ID" value="MER2250691.1"/>
    <property type="molecule type" value="Genomic_DNA"/>
</dbReference>
<evidence type="ECO:0000256" key="1">
    <source>
        <dbReference type="PIRNR" id="PIRNR033490"/>
    </source>
</evidence>
<evidence type="ECO:0000313" key="3">
    <source>
        <dbReference type="Proteomes" id="UP001480955"/>
    </source>
</evidence>
<dbReference type="PANTHER" id="PTHR33988">
    <property type="entry name" value="ENDORIBONUCLEASE MAZF-RELATED"/>
    <property type="match status" value="1"/>
</dbReference>
<dbReference type="PIRSF" id="PIRSF033490">
    <property type="entry name" value="MazF"/>
    <property type="match status" value="1"/>
</dbReference>
<comment type="function">
    <text evidence="1">Toxic component of a type II toxin-antitoxin (TA) system.</text>
</comment>
<sequence length="124" mass="13518">MTTIPGDAIHRAGELLLVDLDPTRGTEQRGRRPALVVSTDHTAVMTRRVIVCPVTRNVQPWPTKVLLPPGLPVQGAVLVDQIRSLDRDARILRTLGYVPDETLAEVRGRLAPLLGISLTRVSSS</sequence>
<name>A0ABV1QMX5_9HYPH</name>
<protein>
    <recommendedName>
        <fullName evidence="1">mRNA interferase</fullName>
        <ecNumber evidence="1">3.1.-.-</ecNumber>
    </recommendedName>
</protein>
<organism evidence="2 3">
    <name type="scientific">Methylorubrum podarium</name>
    <dbReference type="NCBI Taxonomy" id="200476"/>
    <lineage>
        <taxon>Bacteria</taxon>
        <taxon>Pseudomonadati</taxon>
        <taxon>Pseudomonadota</taxon>
        <taxon>Alphaproteobacteria</taxon>
        <taxon>Hyphomicrobiales</taxon>
        <taxon>Methylobacteriaceae</taxon>
        <taxon>Methylorubrum</taxon>
    </lineage>
</organism>